<evidence type="ECO:0000259" key="5">
    <source>
        <dbReference type="PROSITE" id="PS50111"/>
    </source>
</evidence>
<dbReference type="PANTHER" id="PTHR32089:SF112">
    <property type="entry name" value="LYSOZYME-LIKE PROTEIN-RELATED"/>
    <property type="match status" value="1"/>
</dbReference>
<comment type="similarity">
    <text evidence="2">Belongs to the methyl-accepting chemotaxis (MCP) protein family.</text>
</comment>
<name>A0ABT9Y8I2_9FIRM</name>
<accession>A0ABT9Y8I2</accession>
<comment type="caution">
    <text evidence="7">The sequence shown here is derived from an EMBL/GenBank/DDBJ whole genome shotgun (WGS) entry which is preliminary data.</text>
</comment>
<dbReference type="PANTHER" id="PTHR32089">
    <property type="entry name" value="METHYL-ACCEPTING CHEMOTAXIS PROTEIN MCPB"/>
    <property type="match status" value="1"/>
</dbReference>
<dbReference type="Pfam" id="PF00015">
    <property type="entry name" value="MCPsignal"/>
    <property type="match status" value="1"/>
</dbReference>
<keyword evidence="4" id="KW-0812">Transmembrane</keyword>
<dbReference type="SMART" id="SM00304">
    <property type="entry name" value="HAMP"/>
    <property type="match status" value="1"/>
</dbReference>
<evidence type="ECO:0000256" key="1">
    <source>
        <dbReference type="ARBA" id="ARBA00023224"/>
    </source>
</evidence>
<evidence type="ECO:0000256" key="2">
    <source>
        <dbReference type="ARBA" id="ARBA00029447"/>
    </source>
</evidence>
<reference evidence="7 8" key="1">
    <citation type="submission" date="2023-07" db="EMBL/GenBank/DDBJ databases">
        <title>Genomic Encyclopedia of Type Strains, Phase IV (KMG-IV): sequencing the most valuable type-strain genomes for metagenomic binning, comparative biology and taxonomic classification.</title>
        <authorList>
            <person name="Goeker M."/>
        </authorList>
    </citation>
    <scope>NUCLEOTIDE SEQUENCE [LARGE SCALE GENOMIC DNA]</scope>
    <source>
        <strain evidence="7 8">DSM 16980</strain>
    </source>
</reference>
<evidence type="ECO:0000259" key="6">
    <source>
        <dbReference type="PROSITE" id="PS50885"/>
    </source>
</evidence>
<keyword evidence="8" id="KW-1185">Reference proteome</keyword>
<dbReference type="SMART" id="SM00283">
    <property type="entry name" value="MA"/>
    <property type="match status" value="1"/>
</dbReference>
<protein>
    <submittedName>
        <fullName evidence="7">Methyl-accepting chemotaxis protein</fullName>
    </submittedName>
</protein>
<proteinExistence type="inferred from homology"/>
<dbReference type="Pfam" id="PF12729">
    <property type="entry name" value="4HB_MCP_1"/>
    <property type="match status" value="1"/>
</dbReference>
<dbReference type="Pfam" id="PF00672">
    <property type="entry name" value="HAMP"/>
    <property type="match status" value="1"/>
</dbReference>
<dbReference type="Proteomes" id="UP001239167">
    <property type="component" value="Unassembled WGS sequence"/>
</dbReference>
<feature type="transmembrane region" description="Helical" evidence="4">
    <location>
        <begin position="12"/>
        <end position="33"/>
    </location>
</feature>
<dbReference type="Gene3D" id="1.10.287.950">
    <property type="entry name" value="Methyl-accepting chemotaxis protein"/>
    <property type="match status" value="1"/>
</dbReference>
<feature type="transmembrane region" description="Helical" evidence="4">
    <location>
        <begin position="187"/>
        <end position="206"/>
    </location>
</feature>
<dbReference type="RefSeq" id="WP_307224348.1">
    <property type="nucleotide sequence ID" value="NZ_CP116940.1"/>
</dbReference>
<keyword evidence="4" id="KW-1133">Transmembrane helix</keyword>
<feature type="domain" description="HAMP" evidence="6">
    <location>
        <begin position="208"/>
        <end position="263"/>
    </location>
</feature>
<evidence type="ECO:0000256" key="3">
    <source>
        <dbReference type="PROSITE-ProRule" id="PRU00284"/>
    </source>
</evidence>
<dbReference type="PROSITE" id="PS50885">
    <property type="entry name" value="HAMP"/>
    <property type="match status" value="1"/>
</dbReference>
<dbReference type="EMBL" id="JAUSUE010000013">
    <property type="protein sequence ID" value="MDQ0204141.1"/>
    <property type="molecule type" value="Genomic_DNA"/>
</dbReference>
<organism evidence="7 8">
    <name type="scientific">Pectinatus haikarae</name>
    <dbReference type="NCBI Taxonomy" id="349096"/>
    <lineage>
        <taxon>Bacteria</taxon>
        <taxon>Bacillati</taxon>
        <taxon>Bacillota</taxon>
        <taxon>Negativicutes</taxon>
        <taxon>Selenomonadales</taxon>
        <taxon>Selenomonadaceae</taxon>
        <taxon>Pectinatus</taxon>
    </lineage>
</organism>
<keyword evidence="4" id="KW-0472">Membrane</keyword>
<evidence type="ECO:0000256" key="4">
    <source>
        <dbReference type="SAM" id="Phobius"/>
    </source>
</evidence>
<dbReference type="InterPro" id="IPR003660">
    <property type="entry name" value="HAMP_dom"/>
</dbReference>
<gene>
    <name evidence="7" type="ORF">J2S01_001866</name>
</gene>
<evidence type="ECO:0000313" key="8">
    <source>
        <dbReference type="Proteomes" id="UP001239167"/>
    </source>
</evidence>
<dbReference type="SUPFAM" id="SSF58104">
    <property type="entry name" value="Methyl-accepting chemotaxis protein (MCP) signaling domain"/>
    <property type="match status" value="1"/>
</dbReference>
<dbReference type="PROSITE" id="PS50111">
    <property type="entry name" value="CHEMOTAXIS_TRANSDUC_2"/>
    <property type="match status" value="1"/>
</dbReference>
<keyword evidence="1 3" id="KW-0807">Transducer</keyword>
<evidence type="ECO:0000313" key="7">
    <source>
        <dbReference type="EMBL" id="MDQ0204141.1"/>
    </source>
</evidence>
<feature type="domain" description="Methyl-accepting transducer" evidence="5">
    <location>
        <begin position="282"/>
        <end position="533"/>
    </location>
</feature>
<dbReference type="InterPro" id="IPR004089">
    <property type="entry name" value="MCPsignal_dom"/>
</dbReference>
<dbReference type="InterPro" id="IPR024478">
    <property type="entry name" value="HlyB_4HB_MCP"/>
</dbReference>
<sequence length="569" mass="63200">MLQNQKVKNKILGLAFIMILILCMIGGAGYFFILQSKNTIDDLYNYNLMSTQYLNDAGNQMRTIEVDVSYILLQGKNSLDPKVLQEDILQKSAILKNDIDKLKQVDRSDKAQKILEKADADINDFIAKVKTIDQLKDTPEDKVKLFENLSAIRALTDDFSYLNPDNVMQGKTLFDANNTAYQTSIKIFFAILLLGIFISVILSVIISKNISKPLYTAVMHLNHVADKDFGNDIPNDLLYRKDEIGDMMQSLNNMKTTLRNILQNFQTESQKNAQMALEIKESIKNLNDNTQDISAVTEQMSASMQQTAASTTEIKNMSERLKTRMTDTAEEAEKSEKYAQEINERAGTLKESAEVSIKNSNEIYARTKMELENAIEDSKVVGQINTLTEDILSIASQTNLLALNAAIEAARAGQSGRGFAVVADEVRKLAGQSKDTADKIQNIAVQVNDSVANLSQSSFDILKFIDGAVNNDYKALNVTAEKYKKDAQYINNFSAQSNASAKQLIKEIESMSVSMEEIAKATQESATGNSSIAEKVTDAAQSCEDILGRVDQTHKGAKILLEEISEFKL</sequence>